<dbReference type="PANTHER" id="PTHR45640">
    <property type="entry name" value="HEAT SHOCK PROTEIN HSP-12.2-RELATED"/>
    <property type="match status" value="1"/>
</dbReference>
<evidence type="ECO:0000256" key="1">
    <source>
        <dbReference type="ARBA" id="ARBA00018516"/>
    </source>
</evidence>
<dbReference type="GO" id="GO:0005737">
    <property type="term" value="C:cytoplasm"/>
    <property type="evidence" value="ECO:0007669"/>
    <property type="project" value="TreeGrafter"/>
</dbReference>
<dbReference type="InterPro" id="IPR008978">
    <property type="entry name" value="HSP20-like_chaperone"/>
</dbReference>
<gene>
    <name evidence="9" type="ORF">R3I93_004078</name>
</gene>
<dbReference type="EMBL" id="JAYKXH010000004">
    <property type="protein sequence ID" value="KAK7171663.1"/>
    <property type="molecule type" value="Genomic_DNA"/>
</dbReference>
<dbReference type="SUPFAM" id="SSF49764">
    <property type="entry name" value="HSP20-like chaperones"/>
    <property type="match status" value="1"/>
</dbReference>
<keyword evidence="10" id="KW-1185">Reference proteome</keyword>
<dbReference type="Proteomes" id="UP001364617">
    <property type="component" value="Unassembled WGS sequence"/>
</dbReference>
<dbReference type="InterPro" id="IPR001436">
    <property type="entry name" value="Alpha-crystallin/sHSP_animal"/>
</dbReference>
<reference evidence="9 10" key="1">
    <citation type="submission" date="2024-02" db="EMBL/GenBank/DDBJ databases">
        <title>Chromosome-level genome assembly of the Eurasian Minnow (Phoxinus phoxinus).</title>
        <authorList>
            <person name="Oriowo T.O."/>
            <person name="Martin S."/>
            <person name="Stange M."/>
            <person name="Chrysostomakis Y."/>
            <person name="Brown T."/>
            <person name="Winkler S."/>
            <person name="Kukowka S."/>
            <person name="Myers E.W."/>
            <person name="Bohne A."/>
        </authorList>
    </citation>
    <scope>NUCLEOTIDE SEQUENCE [LARGE SCALE GENOMIC DNA]</scope>
    <source>
        <strain evidence="9">ZFMK-TIS-60720</strain>
        <tissue evidence="9">Whole Organism</tissue>
    </source>
</reference>
<keyword evidence="2" id="KW-0273">Eye lens protein</keyword>
<keyword evidence="3" id="KW-0479">Metal-binding</keyword>
<dbReference type="GO" id="GO:0005634">
    <property type="term" value="C:nucleus"/>
    <property type="evidence" value="ECO:0007669"/>
    <property type="project" value="TreeGrafter"/>
</dbReference>
<organism evidence="9 10">
    <name type="scientific">Phoxinus phoxinus</name>
    <name type="common">Eurasian minnow</name>
    <dbReference type="NCBI Taxonomy" id="58324"/>
    <lineage>
        <taxon>Eukaryota</taxon>
        <taxon>Metazoa</taxon>
        <taxon>Chordata</taxon>
        <taxon>Craniata</taxon>
        <taxon>Vertebrata</taxon>
        <taxon>Euteleostomi</taxon>
        <taxon>Actinopterygii</taxon>
        <taxon>Neopterygii</taxon>
        <taxon>Teleostei</taxon>
        <taxon>Ostariophysi</taxon>
        <taxon>Cypriniformes</taxon>
        <taxon>Leuciscidae</taxon>
        <taxon>Phoxininae</taxon>
        <taxon>Phoxinus</taxon>
    </lineage>
</organism>
<accession>A0AAN9DDF1</accession>
<dbReference type="Gene3D" id="2.60.40.790">
    <property type="match status" value="1"/>
</dbReference>
<comment type="similarity">
    <text evidence="6 7">Belongs to the small heat shock protein (HSP20) family.</text>
</comment>
<evidence type="ECO:0000256" key="3">
    <source>
        <dbReference type="ARBA" id="ARBA00022723"/>
    </source>
</evidence>
<proteinExistence type="inferred from homology"/>
<name>A0AAN9DDF1_9TELE</name>
<feature type="domain" description="SHSP" evidence="8">
    <location>
        <begin position="50"/>
        <end position="154"/>
    </location>
</feature>
<keyword evidence="4" id="KW-0862">Zinc</keyword>
<dbReference type="PROSITE" id="PS01031">
    <property type="entry name" value="SHSP"/>
    <property type="match status" value="1"/>
</dbReference>
<evidence type="ECO:0000256" key="4">
    <source>
        <dbReference type="ARBA" id="ARBA00022833"/>
    </source>
</evidence>
<evidence type="ECO:0000256" key="7">
    <source>
        <dbReference type="RuleBase" id="RU003616"/>
    </source>
</evidence>
<sequence>MAISIQPCLYPLPSTHRIYGFGENLPDSDRFSPFYTMPYYRPYICRLPLFFPNSESGKFKMKIDRNRFVIKLDVKNCSPDELTVKLNDDCLEIHWKPEDEDGFGPKEFYMKFKIPPDVDSGSITSSLSSEGLLTISTPPRMVDMTCEEKPPAQK</sequence>
<dbReference type="PRINTS" id="PR00299">
    <property type="entry name" value="ACRYSTALLIN"/>
</dbReference>
<comment type="caution">
    <text evidence="9">The sequence shown here is derived from an EMBL/GenBank/DDBJ whole genome shotgun (WGS) entry which is preliminary data.</text>
</comment>
<dbReference type="GO" id="GO:0009408">
    <property type="term" value="P:response to heat"/>
    <property type="evidence" value="ECO:0007669"/>
    <property type="project" value="TreeGrafter"/>
</dbReference>
<protein>
    <recommendedName>
        <fullName evidence="1">Alpha-crystallin B chain</fullName>
    </recommendedName>
    <alternativeName>
        <fullName evidence="5">Alpha(B)-crystallin</fullName>
    </alternativeName>
</protein>
<dbReference type="GO" id="GO:0005212">
    <property type="term" value="F:structural constituent of eye lens"/>
    <property type="evidence" value="ECO:0007669"/>
    <property type="project" value="UniProtKB-KW"/>
</dbReference>
<evidence type="ECO:0000256" key="6">
    <source>
        <dbReference type="PROSITE-ProRule" id="PRU00285"/>
    </source>
</evidence>
<dbReference type="GO" id="GO:0051082">
    <property type="term" value="F:unfolded protein binding"/>
    <property type="evidence" value="ECO:0007669"/>
    <property type="project" value="TreeGrafter"/>
</dbReference>
<dbReference type="GO" id="GO:0046872">
    <property type="term" value="F:metal ion binding"/>
    <property type="evidence" value="ECO:0007669"/>
    <property type="project" value="UniProtKB-KW"/>
</dbReference>
<dbReference type="InterPro" id="IPR002068">
    <property type="entry name" value="A-crystallin/Hsp20_dom"/>
</dbReference>
<evidence type="ECO:0000313" key="10">
    <source>
        <dbReference type="Proteomes" id="UP001364617"/>
    </source>
</evidence>
<dbReference type="GO" id="GO:0043066">
    <property type="term" value="P:negative regulation of apoptotic process"/>
    <property type="evidence" value="ECO:0007669"/>
    <property type="project" value="TreeGrafter"/>
</dbReference>
<evidence type="ECO:0000256" key="5">
    <source>
        <dbReference type="ARBA" id="ARBA00030175"/>
    </source>
</evidence>
<evidence type="ECO:0000313" key="9">
    <source>
        <dbReference type="EMBL" id="KAK7171663.1"/>
    </source>
</evidence>
<dbReference type="Pfam" id="PF00011">
    <property type="entry name" value="HSP20"/>
    <property type="match status" value="1"/>
</dbReference>
<dbReference type="PANTHER" id="PTHR45640:SF5">
    <property type="entry name" value="ALPHA-CRYSTALLIN B CHAIN"/>
    <property type="match status" value="1"/>
</dbReference>
<dbReference type="AlphaFoldDB" id="A0AAN9DDF1"/>
<evidence type="ECO:0000259" key="8">
    <source>
        <dbReference type="PROSITE" id="PS01031"/>
    </source>
</evidence>
<dbReference type="GO" id="GO:0042026">
    <property type="term" value="P:protein refolding"/>
    <property type="evidence" value="ECO:0007669"/>
    <property type="project" value="TreeGrafter"/>
</dbReference>
<evidence type="ECO:0000256" key="2">
    <source>
        <dbReference type="ARBA" id="ARBA00022613"/>
    </source>
</evidence>